<name>A0AA95MRE3_9BACI</name>
<evidence type="ECO:0000313" key="13">
    <source>
        <dbReference type="Proteomes" id="UP001178288"/>
    </source>
</evidence>
<evidence type="ECO:0000256" key="3">
    <source>
        <dbReference type="ARBA" id="ARBA00022630"/>
    </source>
</evidence>
<evidence type="ECO:0000256" key="5">
    <source>
        <dbReference type="ARBA" id="ARBA00022723"/>
    </source>
</evidence>
<evidence type="ECO:0000313" key="12">
    <source>
        <dbReference type="EMBL" id="WHY87039.1"/>
    </source>
</evidence>
<organism evidence="12 13">
    <name type="scientific">Neobacillus novalis</name>
    <dbReference type="NCBI Taxonomy" id="220687"/>
    <lineage>
        <taxon>Bacteria</taxon>
        <taxon>Bacillati</taxon>
        <taxon>Bacillota</taxon>
        <taxon>Bacilli</taxon>
        <taxon>Bacillales</taxon>
        <taxon>Bacillaceae</taxon>
        <taxon>Neobacillus</taxon>
    </lineage>
</organism>
<keyword evidence="5 10" id="KW-0479">Metal-binding</keyword>
<evidence type="ECO:0000256" key="2">
    <source>
        <dbReference type="ARBA" id="ARBA00016337"/>
    </source>
</evidence>
<comment type="cofactor">
    <cofactor evidence="11">
        <name>Mg(2+)</name>
        <dbReference type="ChEBI" id="CHEBI:18420"/>
    </cofactor>
    <cofactor evidence="11">
        <name>Mn(2+)</name>
        <dbReference type="ChEBI" id="CHEBI:29035"/>
    </cofactor>
    <text evidence="11">Magnesium. Can also use manganese.</text>
</comment>
<evidence type="ECO:0000256" key="6">
    <source>
        <dbReference type="ARBA" id="ARBA00022827"/>
    </source>
</evidence>
<dbReference type="PANTHER" id="PTHR30040">
    <property type="entry name" value="THIAMINE BIOSYNTHESIS LIPOPROTEIN APBE"/>
    <property type="match status" value="1"/>
</dbReference>
<dbReference type="Gene3D" id="3.10.520.10">
    <property type="entry name" value="ApbE-like domains"/>
    <property type="match status" value="1"/>
</dbReference>
<dbReference type="SUPFAM" id="SSF143631">
    <property type="entry name" value="ApbE-like"/>
    <property type="match status" value="1"/>
</dbReference>
<keyword evidence="13" id="KW-1185">Reference proteome</keyword>
<evidence type="ECO:0000256" key="9">
    <source>
        <dbReference type="ARBA" id="ARBA00048540"/>
    </source>
</evidence>
<dbReference type="RefSeq" id="WP_066082865.1">
    <property type="nucleotide sequence ID" value="NZ_CP126114.1"/>
</dbReference>
<dbReference type="InterPro" id="IPR024932">
    <property type="entry name" value="ApbE"/>
</dbReference>
<feature type="binding site" evidence="11">
    <location>
        <position position="144"/>
    </location>
    <ligand>
        <name>Mg(2+)</name>
        <dbReference type="ChEBI" id="CHEBI:18420"/>
    </ligand>
</feature>
<evidence type="ECO:0000256" key="11">
    <source>
        <dbReference type="PIRSR" id="PIRSR006268-2"/>
    </source>
</evidence>
<dbReference type="PIRSF" id="PIRSF006268">
    <property type="entry name" value="ApbE"/>
    <property type="match status" value="1"/>
</dbReference>
<dbReference type="PANTHER" id="PTHR30040:SF2">
    <property type="entry name" value="FAD:PROTEIN FMN TRANSFERASE"/>
    <property type="match status" value="1"/>
</dbReference>
<feature type="binding site" evidence="11">
    <location>
        <position position="253"/>
    </location>
    <ligand>
        <name>Mg(2+)</name>
        <dbReference type="ChEBI" id="CHEBI:18420"/>
    </ligand>
</feature>
<evidence type="ECO:0000256" key="10">
    <source>
        <dbReference type="PIRNR" id="PIRNR006268"/>
    </source>
</evidence>
<sequence>MRKMKLYMDTVVDIQVVMAKSKEETEEKINRAFRAFQKVEQACSRFSATSELMRACQIIGTPVVISPFLFEPLMFAIEMAKLTDGLFDPTVGKVMEEHGFNRHYLTGDTIESPSADSVSYHDIVLDKGTHTLTLKKPLVIDLGAVAKGFAIDLAANELKEFAGFVVNAGGDLFASGVDEKGNPWKIGIQHPCQKDEIMDTIEISNEAICTSGSYERRSPNNPDLHHLMDPNTKRSPNELISCSVIAPFAMMADAFSTASFLLGANKGKRLIEEQDMKGLLIKSELQIVRAGGI</sequence>
<dbReference type="EMBL" id="CP126114">
    <property type="protein sequence ID" value="WHY87039.1"/>
    <property type="molecule type" value="Genomic_DNA"/>
</dbReference>
<dbReference type="GO" id="GO:0016740">
    <property type="term" value="F:transferase activity"/>
    <property type="evidence" value="ECO:0007669"/>
    <property type="project" value="UniProtKB-UniRule"/>
</dbReference>
<dbReference type="GO" id="GO:0046872">
    <property type="term" value="F:metal ion binding"/>
    <property type="evidence" value="ECO:0007669"/>
    <property type="project" value="UniProtKB-UniRule"/>
</dbReference>
<comment type="similarity">
    <text evidence="10">Belongs to the ApbE family.</text>
</comment>
<reference evidence="12" key="1">
    <citation type="submission" date="2023-05" db="EMBL/GenBank/DDBJ databases">
        <title>Comparative genomics of Bacillaceae isolates and their secondary metabolite potential.</title>
        <authorList>
            <person name="Song L."/>
            <person name="Nielsen L.J."/>
            <person name="Mohite O."/>
            <person name="Xu X."/>
            <person name="Weber T."/>
            <person name="Kovacs A.T."/>
        </authorList>
    </citation>
    <scope>NUCLEOTIDE SEQUENCE</scope>
    <source>
        <strain evidence="12">XLM17</strain>
    </source>
</reference>
<dbReference type="InterPro" id="IPR003374">
    <property type="entry name" value="ApbE-like_sf"/>
</dbReference>
<keyword evidence="4 10" id="KW-0808">Transferase</keyword>
<comment type="catalytic activity">
    <reaction evidence="9 10">
        <text>L-threonyl-[protein] + FAD = FMN-L-threonyl-[protein] + AMP + H(+)</text>
        <dbReference type="Rhea" id="RHEA:36847"/>
        <dbReference type="Rhea" id="RHEA-COMP:11060"/>
        <dbReference type="Rhea" id="RHEA-COMP:11061"/>
        <dbReference type="ChEBI" id="CHEBI:15378"/>
        <dbReference type="ChEBI" id="CHEBI:30013"/>
        <dbReference type="ChEBI" id="CHEBI:57692"/>
        <dbReference type="ChEBI" id="CHEBI:74257"/>
        <dbReference type="ChEBI" id="CHEBI:456215"/>
        <dbReference type="EC" id="2.7.1.180"/>
    </reaction>
</comment>
<dbReference type="Proteomes" id="UP001178288">
    <property type="component" value="Chromosome"/>
</dbReference>
<gene>
    <name evidence="12" type="ORF">QNH39_04015</name>
</gene>
<accession>A0AA95MRE3</accession>
<evidence type="ECO:0000256" key="1">
    <source>
        <dbReference type="ARBA" id="ARBA00011955"/>
    </source>
</evidence>
<dbReference type="AlphaFoldDB" id="A0AA95MRE3"/>
<keyword evidence="7 10" id="KW-0460">Magnesium</keyword>
<keyword evidence="3 10" id="KW-0285">Flavoprotein</keyword>
<evidence type="ECO:0000256" key="8">
    <source>
        <dbReference type="ARBA" id="ARBA00031306"/>
    </source>
</evidence>
<dbReference type="EC" id="2.7.1.180" evidence="1 10"/>
<dbReference type="KEGG" id="nnv:QNH39_04015"/>
<evidence type="ECO:0000256" key="7">
    <source>
        <dbReference type="ARBA" id="ARBA00022842"/>
    </source>
</evidence>
<evidence type="ECO:0000256" key="4">
    <source>
        <dbReference type="ARBA" id="ARBA00022679"/>
    </source>
</evidence>
<keyword evidence="6 10" id="KW-0274">FAD</keyword>
<feature type="binding site" evidence="11">
    <location>
        <position position="257"/>
    </location>
    <ligand>
        <name>Mg(2+)</name>
        <dbReference type="ChEBI" id="CHEBI:18420"/>
    </ligand>
</feature>
<protein>
    <recommendedName>
        <fullName evidence="2 10">FAD:protein FMN transferase</fullName>
        <ecNumber evidence="1 10">2.7.1.180</ecNumber>
    </recommendedName>
    <alternativeName>
        <fullName evidence="8 10">Flavin transferase</fullName>
    </alternativeName>
</protein>
<proteinExistence type="inferred from homology"/>
<dbReference type="Pfam" id="PF02424">
    <property type="entry name" value="ApbE"/>
    <property type="match status" value="1"/>
</dbReference>